<dbReference type="EMBL" id="AGFM01000007">
    <property type="protein sequence ID" value="EHJ62542.1"/>
    <property type="molecule type" value="Genomic_DNA"/>
</dbReference>
<evidence type="ECO:0000259" key="2">
    <source>
        <dbReference type="Pfam" id="PF07811"/>
    </source>
</evidence>
<feature type="domain" description="TadE-like" evidence="2">
    <location>
        <begin position="24"/>
        <end position="66"/>
    </location>
</feature>
<dbReference type="PATRIC" id="fig|1088721.3.peg.365"/>
<name>G6E7P9_9SPHN</name>
<keyword evidence="1" id="KW-0812">Transmembrane</keyword>
<dbReference type="AlphaFoldDB" id="G6E7P9"/>
<dbReference type="STRING" id="1088721.JI59_18235"/>
<feature type="transmembrane region" description="Helical" evidence="1">
    <location>
        <begin position="30"/>
        <end position="48"/>
    </location>
</feature>
<protein>
    <submittedName>
        <fullName evidence="3">TadE-like protein</fullName>
    </submittedName>
</protein>
<evidence type="ECO:0000256" key="1">
    <source>
        <dbReference type="SAM" id="Phobius"/>
    </source>
</evidence>
<dbReference type="eggNOG" id="COG4961">
    <property type="taxonomic scope" value="Bacteria"/>
</dbReference>
<dbReference type="Pfam" id="PF07811">
    <property type="entry name" value="TadE"/>
    <property type="match status" value="1"/>
</dbReference>
<dbReference type="InterPro" id="IPR012495">
    <property type="entry name" value="TadE-like_dom"/>
</dbReference>
<reference evidence="3 4" key="1">
    <citation type="journal article" date="2012" name="J. Bacteriol.">
        <title>Genome sequence of benzo(a)pyrene-degrading bacterium Novosphingobium pentaromativorans US6-1.</title>
        <authorList>
            <person name="Luo Y.R."/>
            <person name="Kang S.G."/>
            <person name="Kim S.J."/>
            <person name="Kim M.R."/>
            <person name="Li N."/>
            <person name="Lee J.H."/>
            <person name="Kwon K.K."/>
        </authorList>
    </citation>
    <scope>NUCLEOTIDE SEQUENCE [LARGE SCALE GENOMIC DNA]</scope>
    <source>
        <strain evidence="3 4">US6-1</strain>
    </source>
</reference>
<keyword evidence="1" id="KW-0472">Membrane</keyword>
<evidence type="ECO:0000313" key="4">
    <source>
        <dbReference type="Proteomes" id="UP000004030"/>
    </source>
</evidence>
<sequence>MIVRSPLVTMLPAMLRRCRRESDGVTAVEFALASPVLIMLLVGIWDIGHMAYLSAVMHGAVQQVARKGTIEGADTSADDDYVKKVVSGVAPGARITTSRTSYYDFADISRPESWNDNNGNGVCDNSESYVDENGNGQWDADIGQDGNGGSGDVVLYTVKVTYEPVFPLPFLDSMDNTRTLSATAVKKNQPYALQERYGSSARTCT</sequence>
<proteinExistence type="predicted"/>
<gene>
    <name evidence="3" type="ORF">NSU_0370</name>
</gene>
<accession>G6E7P9</accession>
<comment type="caution">
    <text evidence="3">The sequence shown here is derived from an EMBL/GenBank/DDBJ whole genome shotgun (WGS) entry which is preliminary data.</text>
</comment>
<dbReference type="RefSeq" id="WP_007011287.1">
    <property type="nucleotide sequence ID" value="NZ_AGFM01000007.1"/>
</dbReference>
<keyword evidence="4" id="KW-1185">Reference proteome</keyword>
<organism evidence="3 4">
    <name type="scientific">Novosphingobium pentaromativorans US6-1</name>
    <dbReference type="NCBI Taxonomy" id="1088721"/>
    <lineage>
        <taxon>Bacteria</taxon>
        <taxon>Pseudomonadati</taxon>
        <taxon>Pseudomonadota</taxon>
        <taxon>Alphaproteobacteria</taxon>
        <taxon>Sphingomonadales</taxon>
        <taxon>Sphingomonadaceae</taxon>
        <taxon>Novosphingobium</taxon>
    </lineage>
</organism>
<dbReference type="Proteomes" id="UP000004030">
    <property type="component" value="Unassembled WGS sequence"/>
</dbReference>
<keyword evidence="1" id="KW-1133">Transmembrane helix</keyword>
<evidence type="ECO:0000313" key="3">
    <source>
        <dbReference type="EMBL" id="EHJ62542.1"/>
    </source>
</evidence>